<feature type="compositionally biased region" description="Low complexity" evidence="1">
    <location>
        <begin position="295"/>
        <end position="307"/>
    </location>
</feature>
<feature type="compositionally biased region" description="Polar residues" evidence="1">
    <location>
        <begin position="440"/>
        <end position="449"/>
    </location>
</feature>
<name>A0A7G2CQT0_9TRYP</name>
<dbReference type="AlphaFoldDB" id="A0A7G2CQT0"/>
<organism evidence="2 3">
    <name type="scientific">Angomonas deanei</name>
    <dbReference type="NCBI Taxonomy" id="59799"/>
    <lineage>
        <taxon>Eukaryota</taxon>
        <taxon>Discoba</taxon>
        <taxon>Euglenozoa</taxon>
        <taxon>Kinetoplastea</taxon>
        <taxon>Metakinetoplastina</taxon>
        <taxon>Trypanosomatida</taxon>
        <taxon>Trypanosomatidae</taxon>
        <taxon>Strigomonadinae</taxon>
        <taxon>Angomonas</taxon>
    </lineage>
</organism>
<accession>A0A7G2CQT0</accession>
<proteinExistence type="predicted"/>
<evidence type="ECO:0000313" key="3">
    <source>
        <dbReference type="Proteomes" id="UP000515908"/>
    </source>
</evidence>
<gene>
    <name evidence="2" type="ORF">ADEAN_000927400</name>
</gene>
<dbReference type="EMBL" id="LR877166">
    <property type="protein sequence ID" value="CAD2221739.1"/>
    <property type="molecule type" value="Genomic_DNA"/>
</dbReference>
<dbReference type="Proteomes" id="UP000515908">
    <property type="component" value="Chromosome 22"/>
</dbReference>
<feature type="region of interest" description="Disordered" evidence="1">
    <location>
        <begin position="259"/>
        <end position="313"/>
    </location>
</feature>
<feature type="region of interest" description="Disordered" evidence="1">
    <location>
        <begin position="34"/>
        <end position="64"/>
    </location>
</feature>
<evidence type="ECO:0000256" key="1">
    <source>
        <dbReference type="SAM" id="MobiDB-lite"/>
    </source>
</evidence>
<sequence length="511" mass="56645">MGQSASYTESSINRAMLKVKNAEKEEEDNLIQLCGLHRPQSESSPTVSEGSNPSPDRTDLPEDFGPLVSLTPGCYTLNELREAVSYLPEALWISLDRVSLLYMLDNNLNGEFDHTDIARFTDWAIESLPKDTTTEQLGDAIQAHAALHCWYRCLLVGQRDQRRSRKGRWSGGSPSHLQSVCHDDISVMFMQAARSHSPVDSPPSSPDEQQLGLEVPVTKDQKKAAALHFAKWVLRMLRVQEKATNGAMTLQRRRQKYLPQTAWEANPSEATESGNETADRYKRLSGQEESELFETTPSPASGSPSPTRLAKSPGLPFTVMDSDVLDRVLQQSPQDWARLEQQGHYSVFSIEDMYSIFAVFESYGMPFWQFCRLLNQAGAVELEKELGLSEEEATHRLTCAMAVEEARRAAAIHSLRANSVSTSFGYFNTTNNNNNNNTTSPGQESSSSGGLPPNTNSSNTLSSAAGPTIPHFTVSQPTLLSFAFCFTKAYWDMLENIGFKPSSLKVGSRNI</sequence>
<feature type="compositionally biased region" description="Low complexity" evidence="1">
    <location>
        <begin position="428"/>
        <end position="439"/>
    </location>
</feature>
<feature type="compositionally biased region" description="Low complexity" evidence="1">
    <location>
        <begin position="451"/>
        <end position="463"/>
    </location>
</feature>
<feature type="region of interest" description="Disordered" evidence="1">
    <location>
        <begin position="428"/>
        <end position="463"/>
    </location>
</feature>
<reference evidence="2 3" key="1">
    <citation type="submission" date="2020-08" db="EMBL/GenBank/DDBJ databases">
        <authorList>
            <person name="Newling K."/>
            <person name="Davey J."/>
            <person name="Forrester S."/>
        </authorList>
    </citation>
    <scope>NUCLEOTIDE SEQUENCE [LARGE SCALE GENOMIC DNA]</scope>
    <source>
        <strain evidence="3">Crithidia deanei Carvalho (ATCC PRA-265)</strain>
    </source>
</reference>
<protein>
    <submittedName>
        <fullName evidence="2">Uncharacterized protein</fullName>
    </submittedName>
</protein>
<feature type="compositionally biased region" description="Polar residues" evidence="1">
    <location>
        <begin position="41"/>
        <end position="55"/>
    </location>
</feature>
<evidence type="ECO:0000313" key="2">
    <source>
        <dbReference type="EMBL" id="CAD2221739.1"/>
    </source>
</evidence>
<dbReference type="VEuPathDB" id="TriTrypDB:ADEAN_000927400"/>
<keyword evidence="3" id="KW-1185">Reference proteome</keyword>
<feature type="compositionally biased region" description="Basic and acidic residues" evidence="1">
    <location>
        <begin position="277"/>
        <end position="286"/>
    </location>
</feature>